<dbReference type="CDD" id="cd09280">
    <property type="entry name" value="RNase_HI_eukaryote_like"/>
    <property type="match status" value="1"/>
</dbReference>
<dbReference type="EC" id="3.1.26.4" evidence="3"/>
<evidence type="ECO:0000256" key="7">
    <source>
        <dbReference type="ARBA" id="ARBA00022801"/>
    </source>
</evidence>
<gene>
    <name evidence="9" type="ORF">BMW23_0792</name>
</gene>
<evidence type="ECO:0000313" key="9">
    <source>
        <dbReference type="EMBL" id="ATZ80838.1"/>
    </source>
</evidence>
<evidence type="ECO:0000313" key="10">
    <source>
        <dbReference type="Proteomes" id="UP000240325"/>
    </source>
</evidence>
<dbReference type="Pfam" id="PF00075">
    <property type="entry name" value="RNase_H"/>
    <property type="match status" value="1"/>
</dbReference>
<name>A0A2H4UV89_9VIRU</name>
<evidence type="ECO:0000256" key="1">
    <source>
        <dbReference type="ARBA" id="ARBA00000077"/>
    </source>
</evidence>
<sequence>MYNNIIIFTDGACKKRKGEINKAGYGVHFPHNEFKDISKKFEYGEPTNQRAELYAVYKGLKKIVNNCKFNFINVYTDSMYTINSLTKWIFSWKQNNWKNVQNKDVLNQDIIKKIYKILQDNPKKIFFHHVRAHTNKTDFYSNGNKIADELATVGAYK</sequence>
<dbReference type="GO" id="GO:0046872">
    <property type="term" value="F:metal ion binding"/>
    <property type="evidence" value="ECO:0007669"/>
    <property type="project" value="UniProtKB-KW"/>
</dbReference>
<dbReference type="Gene3D" id="3.30.420.10">
    <property type="entry name" value="Ribonuclease H-like superfamily/Ribonuclease H"/>
    <property type="match status" value="1"/>
</dbReference>
<evidence type="ECO:0000256" key="4">
    <source>
        <dbReference type="ARBA" id="ARBA00022722"/>
    </source>
</evidence>
<dbReference type="SUPFAM" id="SSF53098">
    <property type="entry name" value="Ribonuclease H-like"/>
    <property type="match status" value="1"/>
</dbReference>
<dbReference type="Proteomes" id="UP000240325">
    <property type="component" value="Segment"/>
</dbReference>
<evidence type="ECO:0000256" key="5">
    <source>
        <dbReference type="ARBA" id="ARBA00022723"/>
    </source>
</evidence>
<dbReference type="GO" id="GO:0043137">
    <property type="term" value="P:DNA replication, removal of RNA primer"/>
    <property type="evidence" value="ECO:0007669"/>
    <property type="project" value="TreeGrafter"/>
</dbReference>
<accession>A0A2H4UV89</accession>
<evidence type="ECO:0000256" key="2">
    <source>
        <dbReference type="ARBA" id="ARBA00005300"/>
    </source>
</evidence>
<reference evidence="9" key="1">
    <citation type="journal article" date="2017" name="Elife">
        <title>The kinetoplastid-infecting Bodo saltans virus (BsV), a window into the most abundant giant viruses in the sea.</title>
        <authorList>
            <person name="Deeg C.M."/>
            <person name="Chow C.-E.T."/>
            <person name="Suttle C.A."/>
        </authorList>
    </citation>
    <scope>NUCLEOTIDE SEQUENCE</scope>
    <source>
        <strain evidence="9">NG1</strain>
    </source>
</reference>
<evidence type="ECO:0000256" key="3">
    <source>
        <dbReference type="ARBA" id="ARBA00012180"/>
    </source>
</evidence>
<keyword evidence="7" id="KW-0378">Hydrolase</keyword>
<comment type="similarity">
    <text evidence="2">Belongs to the RNase H family.</text>
</comment>
<dbReference type="InterPro" id="IPR002156">
    <property type="entry name" value="RNaseH_domain"/>
</dbReference>
<dbReference type="InterPro" id="IPR036397">
    <property type="entry name" value="RNaseH_sf"/>
</dbReference>
<dbReference type="InterPro" id="IPR050092">
    <property type="entry name" value="RNase_H"/>
</dbReference>
<evidence type="ECO:0000259" key="8">
    <source>
        <dbReference type="PROSITE" id="PS50879"/>
    </source>
</evidence>
<proteinExistence type="inferred from homology"/>
<keyword evidence="6" id="KW-0255">Endonuclease</keyword>
<keyword evidence="4" id="KW-0540">Nuclease</keyword>
<dbReference type="EMBL" id="MF782455">
    <property type="protein sequence ID" value="ATZ80838.1"/>
    <property type="molecule type" value="Genomic_DNA"/>
</dbReference>
<dbReference type="PANTHER" id="PTHR10642:SF26">
    <property type="entry name" value="RIBONUCLEASE H1"/>
    <property type="match status" value="1"/>
</dbReference>
<protein>
    <recommendedName>
        <fullName evidence="3">ribonuclease H</fullName>
        <ecNumber evidence="3">3.1.26.4</ecNumber>
    </recommendedName>
</protein>
<keyword evidence="5" id="KW-0479">Metal-binding</keyword>
<dbReference type="PANTHER" id="PTHR10642">
    <property type="entry name" value="RIBONUCLEASE H1"/>
    <property type="match status" value="1"/>
</dbReference>
<organism evidence="9">
    <name type="scientific">Bodo saltans virus</name>
    <dbReference type="NCBI Taxonomy" id="2024608"/>
    <lineage>
        <taxon>Viruses</taxon>
        <taxon>Varidnaviria</taxon>
        <taxon>Bamfordvirae</taxon>
        <taxon>Nucleocytoviricota</taxon>
        <taxon>Megaviricetes</taxon>
        <taxon>Imitervirales</taxon>
        <taxon>Mimiviridae</taxon>
        <taxon>Klosneuvirinae</taxon>
        <taxon>Theiavirus</taxon>
        <taxon>Theiavirus salishense</taxon>
    </lineage>
</organism>
<keyword evidence="10" id="KW-1185">Reference proteome</keyword>
<feature type="domain" description="RNase H type-1" evidence="8">
    <location>
        <begin position="1"/>
        <end position="156"/>
    </location>
</feature>
<dbReference type="GO" id="GO:0004523">
    <property type="term" value="F:RNA-DNA hybrid ribonuclease activity"/>
    <property type="evidence" value="ECO:0007669"/>
    <property type="project" value="UniProtKB-EC"/>
</dbReference>
<dbReference type="GO" id="GO:0003676">
    <property type="term" value="F:nucleic acid binding"/>
    <property type="evidence" value="ECO:0007669"/>
    <property type="project" value="InterPro"/>
</dbReference>
<dbReference type="PROSITE" id="PS50879">
    <property type="entry name" value="RNASE_H_1"/>
    <property type="match status" value="1"/>
</dbReference>
<comment type="catalytic activity">
    <reaction evidence="1">
        <text>Endonucleolytic cleavage to 5'-phosphomonoester.</text>
        <dbReference type="EC" id="3.1.26.4"/>
    </reaction>
</comment>
<dbReference type="InterPro" id="IPR012337">
    <property type="entry name" value="RNaseH-like_sf"/>
</dbReference>
<evidence type="ECO:0000256" key="6">
    <source>
        <dbReference type="ARBA" id="ARBA00022759"/>
    </source>
</evidence>